<keyword evidence="4" id="KW-0964">Secreted</keyword>
<keyword evidence="9" id="KW-1185">Reference proteome</keyword>
<reference evidence="8" key="2">
    <citation type="submission" date="2023-05" db="EMBL/GenBank/DDBJ databases">
        <authorList>
            <person name="Fouks B."/>
        </authorList>
    </citation>
    <scope>NUCLEOTIDE SEQUENCE</scope>
    <source>
        <strain evidence="8">Stay&amp;Tobe</strain>
        <tissue evidence="8">Testes</tissue>
    </source>
</reference>
<reference evidence="8" key="1">
    <citation type="journal article" date="2023" name="IScience">
        <title>Live-bearing cockroach genome reveals convergent evolutionary mechanisms linked to viviparity in insects and beyond.</title>
        <authorList>
            <person name="Fouks B."/>
            <person name="Harrison M.C."/>
            <person name="Mikhailova A.A."/>
            <person name="Marchal E."/>
            <person name="English S."/>
            <person name="Carruthers M."/>
            <person name="Jennings E.C."/>
            <person name="Chiamaka E.L."/>
            <person name="Frigard R.A."/>
            <person name="Pippel M."/>
            <person name="Attardo G.M."/>
            <person name="Benoit J.B."/>
            <person name="Bornberg-Bauer E."/>
            <person name="Tobe S.S."/>
        </authorList>
    </citation>
    <scope>NUCLEOTIDE SEQUENCE</scope>
    <source>
        <strain evidence="8">Stay&amp;Tobe</strain>
    </source>
</reference>
<name>A0AAD8ESD0_DIPPU</name>
<dbReference type="AlphaFoldDB" id="A0AAD8ESD0"/>
<evidence type="ECO:0000256" key="3">
    <source>
        <dbReference type="ARBA" id="ARBA00007714"/>
    </source>
</evidence>
<evidence type="ECO:0000256" key="4">
    <source>
        <dbReference type="ARBA" id="ARBA00022525"/>
    </source>
</evidence>
<comment type="function">
    <text evidence="1">Myoactive.</text>
</comment>
<comment type="subcellular location">
    <subcellularLocation>
        <location evidence="2">Secreted</location>
    </subcellularLocation>
</comment>
<dbReference type="PROSITE" id="PS00539">
    <property type="entry name" value="PYROKININ"/>
    <property type="match status" value="1"/>
</dbReference>
<dbReference type="Proteomes" id="UP001233999">
    <property type="component" value="Unassembled WGS sequence"/>
</dbReference>
<evidence type="ECO:0000313" key="9">
    <source>
        <dbReference type="Proteomes" id="UP001233999"/>
    </source>
</evidence>
<evidence type="ECO:0000256" key="6">
    <source>
        <dbReference type="ARBA" id="ARBA00023320"/>
    </source>
</evidence>
<protein>
    <recommendedName>
        <fullName evidence="7">FXPRL-amide</fullName>
    </recommendedName>
</protein>
<sequence>FCSDAQLIAIEVVMLTPPLGSRQAVLSVTHGFRLSSSLFRETDPFEDTILVGLDGNRDALMVKRSDPAETAGMWFGPRLGRRDKRSVDEIDFSDGSKEEELVEILRETPWAIIPLRGSKRQTNFTPRFGPRFCRRR</sequence>
<keyword evidence="6" id="KW-0527">Neuropeptide</keyword>
<evidence type="ECO:0000256" key="5">
    <source>
        <dbReference type="ARBA" id="ARBA00022815"/>
    </source>
</evidence>
<comment type="caution">
    <text evidence="8">The sequence shown here is derived from an EMBL/GenBank/DDBJ whole genome shotgun (WGS) entry which is preliminary data.</text>
</comment>
<accession>A0AAD8ESD0</accession>
<keyword evidence="5" id="KW-0027">Amidation</keyword>
<evidence type="ECO:0000313" key="8">
    <source>
        <dbReference type="EMBL" id="KAJ9601018.1"/>
    </source>
</evidence>
<dbReference type="EMBL" id="JASPKZ010000038">
    <property type="protein sequence ID" value="KAJ9601018.1"/>
    <property type="molecule type" value="Genomic_DNA"/>
</dbReference>
<dbReference type="GO" id="GO:0007218">
    <property type="term" value="P:neuropeptide signaling pathway"/>
    <property type="evidence" value="ECO:0007669"/>
    <property type="project" value="UniProtKB-KW"/>
</dbReference>
<dbReference type="InterPro" id="IPR001484">
    <property type="entry name" value="Pyrokinin_CS"/>
</dbReference>
<organism evidence="8 9">
    <name type="scientific">Diploptera punctata</name>
    <name type="common">Pacific beetle cockroach</name>
    <dbReference type="NCBI Taxonomy" id="6984"/>
    <lineage>
        <taxon>Eukaryota</taxon>
        <taxon>Metazoa</taxon>
        <taxon>Ecdysozoa</taxon>
        <taxon>Arthropoda</taxon>
        <taxon>Hexapoda</taxon>
        <taxon>Insecta</taxon>
        <taxon>Pterygota</taxon>
        <taxon>Neoptera</taxon>
        <taxon>Polyneoptera</taxon>
        <taxon>Dictyoptera</taxon>
        <taxon>Blattodea</taxon>
        <taxon>Blaberoidea</taxon>
        <taxon>Blaberidae</taxon>
        <taxon>Diplopterinae</taxon>
        <taxon>Diploptera</taxon>
    </lineage>
</organism>
<evidence type="ECO:0000256" key="7">
    <source>
        <dbReference type="ARBA" id="ARBA00032657"/>
    </source>
</evidence>
<comment type="similarity">
    <text evidence="3">Belongs to the pyrokinin family.</text>
</comment>
<proteinExistence type="inferred from homology"/>
<dbReference type="GO" id="GO:0005184">
    <property type="term" value="F:neuropeptide hormone activity"/>
    <property type="evidence" value="ECO:0007669"/>
    <property type="project" value="InterPro"/>
</dbReference>
<dbReference type="GO" id="GO:0005576">
    <property type="term" value="C:extracellular region"/>
    <property type="evidence" value="ECO:0007669"/>
    <property type="project" value="UniProtKB-SubCell"/>
</dbReference>
<feature type="non-terminal residue" evidence="8">
    <location>
        <position position="136"/>
    </location>
</feature>
<gene>
    <name evidence="8" type="ORF">L9F63_000856</name>
</gene>
<evidence type="ECO:0000256" key="1">
    <source>
        <dbReference type="ARBA" id="ARBA00002702"/>
    </source>
</evidence>
<evidence type="ECO:0000256" key="2">
    <source>
        <dbReference type="ARBA" id="ARBA00004613"/>
    </source>
</evidence>